<dbReference type="PANTHER" id="PTHR42928">
    <property type="entry name" value="TRICARBOXYLATE-BINDING PROTEIN"/>
    <property type="match status" value="1"/>
</dbReference>
<reference evidence="3 4" key="1">
    <citation type="submission" date="2018-12" db="EMBL/GenBank/DDBJ databases">
        <title>bacterium Hansschlegelia zhihuaiae S113.</title>
        <authorList>
            <person name="He J."/>
        </authorList>
    </citation>
    <scope>NUCLEOTIDE SEQUENCE [LARGE SCALE GENOMIC DNA]</scope>
    <source>
        <strain evidence="3 4">S 113</strain>
    </source>
</reference>
<dbReference type="EMBL" id="RYFI01000009">
    <property type="protein sequence ID" value="RXF73377.1"/>
    <property type="molecule type" value="Genomic_DNA"/>
</dbReference>
<keyword evidence="2" id="KW-0732">Signal</keyword>
<evidence type="ECO:0000313" key="4">
    <source>
        <dbReference type="Proteomes" id="UP000289708"/>
    </source>
</evidence>
<dbReference type="AlphaFoldDB" id="A0A4Q0MIB7"/>
<comment type="similarity">
    <text evidence="1">Belongs to the UPF0065 (bug) family.</text>
</comment>
<proteinExistence type="inferred from homology"/>
<dbReference type="Proteomes" id="UP000289708">
    <property type="component" value="Unassembled WGS sequence"/>
</dbReference>
<comment type="caution">
    <text evidence="3">The sequence shown here is derived from an EMBL/GenBank/DDBJ whole genome shotgun (WGS) entry which is preliminary data.</text>
</comment>
<gene>
    <name evidence="3" type="ORF">EK403_11185</name>
</gene>
<organism evidence="3 4">
    <name type="scientific">Hansschlegelia zhihuaiae</name>
    <dbReference type="NCBI Taxonomy" id="405005"/>
    <lineage>
        <taxon>Bacteria</taxon>
        <taxon>Pseudomonadati</taxon>
        <taxon>Pseudomonadota</taxon>
        <taxon>Alphaproteobacteria</taxon>
        <taxon>Hyphomicrobiales</taxon>
        <taxon>Methylopilaceae</taxon>
        <taxon>Hansschlegelia</taxon>
    </lineage>
</organism>
<dbReference type="PANTHER" id="PTHR42928:SF5">
    <property type="entry name" value="BLR1237 PROTEIN"/>
    <property type="match status" value="1"/>
</dbReference>
<dbReference type="Pfam" id="PF03401">
    <property type="entry name" value="TctC"/>
    <property type="match status" value="1"/>
</dbReference>
<feature type="signal peptide" evidence="2">
    <location>
        <begin position="1"/>
        <end position="27"/>
    </location>
</feature>
<dbReference type="InterPro" id="IPR042100">
    <property type="entry name" value="Bug_dom1"/>
</dbReference>
<protein>
    <submittedName>
        <fullName evidence="3">Tripartite tricarboxylate transporter substrate binding protein</fullName>
    </submittedName>
</protein>
<dbReference type="RefSeq" id="WP_128777570.1">
    <property type="nucleotide sequence ID" value="NZ_RYFI01000009.1"/>
</dbReference>
<dbReference type="OrthoDB" id="9780943at2"/>
<name>A0A4Q0MIB7_9HYPH</name>
<evidence type="ECO:0000313" key="3">
    <source>
        <dbReference type="EMBL" id="RXF73377.1"/>
    </source>
</evidence>
<dbReference type="Gene3D" id="3.40.190.150">
    <property type="entry name" value="Bordetella uptake gene, domain 1"/>
    <property type="match status" value="1"/>
</dbReference>
<dbReference type="Gene3D" id="3.40.190.10">
    <property type="entry name" value="Periplasmic binding protein-like II"/>
    <property type="match status" value="1"/>
</dbReference>
<accession>A0A4Q0MIB7</accession>
<evidence type="ECO:0000256" key="1">
    <source>
        <dbReference type="ARBA" id="ARBA00006987"/>
    </source>
</evidence>
<dbReference type="CDD" id="cd07012">
    <property type="entry name" value="PBP2_Bug_TTT"/>
    <property type="match status" value="1"/>
</dbReference>
<dbReference type="InterPro" id="IPR006311">
    <property type="entry name" value="TAT_signal"/>
</dbReference>
<keyword evidence="4" id="KW-1185">Reference proteome</keyword>
<evidence type="ECO:0000256" key="2">
    <source>
        <dbReference type="SAM" id="SignalP"/>
    </source>
</evidence>
<dbReference type="PROSITE" id="PS51318">
    <property type="entry name" value="TAT"/>
    <property type="match status" value="1"/>
</dbReference>
<feature type="chain" id="PRO_5020231898" evidence="2">
    <location>
        <begin position="28"/>
        <end position="330"/>
    </location>
</feature>
<dbReference type="PIRSF" id="PIRSF017082">
    <property type="entry name" value="YflP"/>
    <property type="match status" value="1"/>
</dbReference>
<dbReference type="SUPFAM" id="SSF53850">
    <property type="entry name" value="Periplasmic binding protein-like II"/>
    <property type="match status" value="1"/>
</dbReference>
<sequence length="330" mass="34407">MTLRIDRRALLAGSAAVATLSALPALAQTTTLIVPYPPGGAVDILGRILAEKLGPRLGGQVVVENRGGAGGSIGVAALAKAEPDGTTLGVLNVTQLIVNKYLYASLPYDPDRDLAPISRVATGTILCVAKADVAKERGWKSFRDLIAWSKANPDQVRMGSSGVGTISHLGIELVKAKSGASIVHVPYKGGGPALVDLLGGVVEIMFDVIPALAPHVKDGKLVALAVGSRERIAAFPEVPSMKELADLGLGEVDVQTWYAVAGPKGLSDDRRTELADALAEAVADPQVKARLEPAGFTPVVDASPADLEKRIADENPMWKELVRISGAKIE</sequence>
<dbReference type="InterPro" id="IPR005064">
    <property type="entry name" value="BUG"/>
</dbReference>